<dbReference type="PROSITE" id="PS51257">
    <property type="entry name" value="PROKAR_LIPOPROTEIN"/>
    <property type="match status" value="1"/>
</dbReference>
<evidence type="ECO:0000313" key="3">
    <source>
        <dbReference type="EMBL" id="MEX0430983.1"/>
    </source>
</evidence>
<name>A0ABV3T9T0_9GAMM</name>
<comment type="caution">
    <text evidence="3">The sequence shown here is derived from an EMBL/GenBank/DDBJ whole genome shotgun (WGS) entry which is preliminary data.</text>
</comment>
<evidence type="ECO:0000313" key="4">
    <source>
        <dbReference type="Proteomes" id="UP001556637"/>
    </source>
</evidence>
<dbReference type="EMBL" id="JBAKFF010000001">
    <property type="protein sequence ID" value="MEX0430983.1"/>
    <property type="molecule type" value="Genomic_DNA"/>
</dbReference>
<feature type="signal peptide" evidence="1">
    <location>
        <begin position="1"/>
        <end position="21"/>
    </location>
</feature>
<evidence type="ECO:0000259" key="2">
    <source>
        <dbReference type="Pfam" id="PF09851"/>
    </source>
</evidence>
<organism evidence="3 4">
    <name type="scientific">Spiribacter insolitus</name>
    <dbReference type="NCBI Taxonomy" id="3122417"/>
    <lineage>
        <taxon>Bacteria</taxon>
        <taxon>Pseudomonadati</taxon>
        <taxon>Pseudomonadota</taxon>
        <taxon>Gammaproteobacteria</taxon>
        <taxon>Chromatiales</taxon>
        <taxon>Ectothiorhodospiraceae</taxon>
        <taxon>Spiribacter</taxon>
    </lineage>
</organism>
<gene>
    <name evidence="3" type="ORF">V6X30_06190</name>
</gene>
<accession>A0ABV3T9T0</accession>
<dbReference type="InterPro" id="IPR018649">
    <property type="entry name" value="SHOCT"/>
</dbReference>
<reference evidence="3 4" key="1">
    <citation type="submission" date="2024-02" db="EMBL/GenBank/DDBJ databases">
        <title>New especies of Spiribacter isolated from saline water.</title>
        <authorList>
            <person name="Leon M.J."/>
            <person name="De La Haba R."/>
            <person name="Sanchez-Porro C."/>
            <person name="Ventosa A."/>
        </authorList>
    </citation>
    <scope>NUCLEOTIDE SEQUENCE [LARGE SCALE GENOMIC DNA]</scope>
    <source>
        <strain evidence="4">ag22IC4-189</strain>
    </source>
</reference>
<sequence>MTARTVFINCACLLLLTGCGANLDLSTANLGLGTAGSAQAVPTEASEVVIGTEPPDFDARSTGRHRGIARANCNSSSSVEEARQEALELLRRRAANNGADYIRLTGSGSIDERGSCLDGFFRLDGVGFAELTATRQADSGMSPADTLTSRLEELDALLDRGLINQTEYDQLRQQVLDEPY</sequence>
<feature type="chain" id="PRO_5047144150" evidence="1">
    <location>
        <begin position="22"/>
        <end position="180"/>
    </location>
</feature>
<protein>
    <submittedName>
        <fullName evidence="3">SHOCT domain-containing protein</fullName>
    </submittedName>
</protein>
<proteinExistence type="predicted"/>
<dbReference type="RefSeq" id="WP_367983754.1">
    <property type="nucleotide sequence ID" value="NZ_JBAKFF010000001.1"/>
</dbReference>
<dbReference type="Proteomes" id="UP001556637">
    <property type="component" value="Unassembled WGS sequence"/>
</dbReference>
<evidence type="ECO:0000256" key="1">
    <source>
        <dbReference type="SAM" id="SignalP"/>
    </source>
</evidence>
<feature type="domain" description="SHOCT" evidence="2">
    <location>
        <begin position="150"/>
        <end position="176"/>
    </location>
</feature>
<dbReference type="Pfam" id="PF09851">
    <property type="entry name" value="SHOCT"/>
    <property type="match status" value="1"/>
</dbReference>
<keyword evidence="1" id="KW-0732">Signal</keyword>
<keyword evidence="4" id="KW-1185">Reference proteome</keyword>